<keyword evidence="2" id="KW-0067">ATP-binding</keyword>
<dbReference type="PROSITE" id="PS00688">
    <property type="entry name" value="SIGMA54_INTERACT_3"/>
    <property type="match status" value="1"/>
</dbReference>
<dbReference type="AlphaFoldDB" id="A0A0K1QC64"/>
<dbReference type="GO" id="GO:0043565">
    <property type="term" value="F:sequence-specific DNA binding"/>
    <property type="evidence" value="ECO:0007669"/>
    <property type="project" value="InterPro"/>
</dbReference>
<feature type="domain" description="Sigma-54 factor interaction" evidence="6">
    <location>
        <begin position="194"/>
        <end position="423"/>
    </location>
</feature>
<dbReference type="GO" id="GO:0005524">
    <property type="term" value="F:ATP binding"/>
    <property type="evidence" value="ECO:0007669"/>
    <property type="project" value="UniProtKB-KW"/>
</dbReference>
<dbReference type="InterPro" id="IPR002197">
    <property type="entry name" value="HTH_Fis"/>
</dbReference>
<dbReference type="Pfam" id="PF02954">
    <property type="entry name" value="HTH_8"/>
    <property type="match status" value="1"/>
</dbReference>
<dbReference type="SUPFAM" id="SSF52540">
    <property type="entry name" value="P-loop containing nucleoside triphosphate hydrolases"/>
    <property type="match status" value="1"/>
</dbReference>
<dbReference type="Gene3D" id="3.30.450.40">
    <property type="match status" value="1"/>
</dbReference>
<dbReference type="PROSITE" id="PS00676">
    <property type="entry name" value="SIGMA54_INTERACT_2"/>
    <property type="match status" value="1"/>
</dbReference>
<dbReference type="PRINTS" id="PR01590">
    <property type="entry name" value="HTHFIS"/>
</dbReference>
<dbReference type="PROSITE" id="PS50045">
    <property type="entry name" value="SIGMA54_INTERACT_4"/>
    <property type="match status" value="1"/>
</dbReference>
<gene>
    <name evidence="7" type="ORF">AKJ09_09688</name>
</gene>
<dbReference type="GO" id="GO:0006355">
    <property type="term" value="P:regulation of DNA-templated transcription"/>
    <property type="evidence" value="ECO:0007669"/>
    <property type="project" value="InterPro"/>
</dbReference>
<dbReference type="EMBL" id="CP012333">
    <property type="protein sequence ID" value="AKV03025.1"/>
    <property type="molecule type" value="Genomic_DNA"/>
</dbReference>
<dbReference type="CDD" id="cd00009">
    <property type="entry name" value="AAA"/>
    <property type="match status" value="1"/>
</dbReference>
<protein>
    <recommendedName>
        <fullName evidence="6">Sigma-54 factor interaction domain-containing protein</fullName>
    </recommendedName>
</protein>
<dbReference type="Gene3D" id="1.10.8.60">
    <property type="match status" value="1"/>
</dbReference>
<dbReference type="InterPro" id="IPR025944">
    <property type="entry name" value="Sigma_54_int_dom_CS"/>
</dbReference>
<dbReference type="InterPro" id="IPR003018">
    <property type="entry name" value="GAF"/>
</dbReference>
<dbReference type="KEGG" id="llu:AKJ09_09688"/>
<keyword evidence="5" id="KW-0804">Transcription</keyword>
<dbReference type="SMART" id="SM00065">
    <property type="entry name" value="GAF"/>
    <property type="match status" value="1"/>
</dbReference>
<dbReference type="InterPro" id="IPR029016">
    <property type="entry name" value="GAF-like_dom_sf"/>
</dbReference>
<accession>A0A0K1QC64</accession>
<dbReference type="STRING" id="1391654.AKJ09_09688"/>
<dbReference type="FunFam" id="3.40.50.300:FF:000006">
    <property type="entry name" value="DNA-binding transcriptional regulator NtrC"/>
    <property type="match status" value="1"/>
</dbReference>
<dbReference type="Gene3D" id="3.40.50.300">
    <property type="entry name" value="P-loop containing nucleotide triphosphate hydrolases"/>
    <property type="match status" value="1"/>
</dbReference>
<evidence type="ECO:0000256" key="1">
    <source>
        <dbReference type="ARBA" id="ARBA00022741"/>
    </source>
</evidence>
<keyword evidence="1" id="KW-0547">Nucleotide-binding</keyword>
<sequence length="507" mass="55438">MDSGGDLASLRAERDLYRKLLELASRDEPDVFLREALSLVLQVSAAKRGYIELRDGAAPNDAPWWIAEGFSENDLAEVRAAISSGVIAEALATGRTISTASAVADPRFESLESVKANRIEAVLCAPIGADPPIGVLYLQDREQAGPFSEDDRVRAEVFAHHLAPLVDRLLLRRRARESVDATLPYRSLLKVESLAGRSEAIARVLREMSVVAPRRVTILLTGPSGTGKTQLARLIHENGPRAGKPFVELNCATLPEPLVESELFGAMPGAHSTATRRIEGKVAAAEGGTLFLDEIGELPLGAQSKLLQLLQSLEYFPLGATKALRADVRVIAATNVDLRLAVERRTFREDLLYRLQIVPIRVPALASRREDIRDLLELFCARSCDAHGIGPLTISPGAIRAAETTDWPGNVRQLENAVEAAVIRAAGEGATQIERGHMFTDDAASDGEHQETFQAATRRFQAQLLKRALEDTGWNILETARRLDVTRSHVYNLIRAHGLERAGEREF</sequence>
<dbReference type="Pfam" id="PF00158">
    <property type="entry name" value="Sigma54_activat"/>
    <property type="match status" value="1"/>
</dbReference>
<dbReference type="SUPFAM" id="SSF55781">
    <property type="entry name" value="GAF domain-like"/>
    <property type="match status" value="1"/>
</dbReference>
<dbReference type="SMART" id="SM00382">
    <property type="entry name" value="AAA"/>
    <property type="match status" value="1"/>
</dbReference>
<evidence type="ECO:0000259" key="6">
    <source>
        <dbReference type="PROSITE" id="PS50045"/>
    </source>
</evidence>
<evidence type="ECO:0000313" key="7">
    <source>
        <dbReference type="EMBL" id="AKV03025.1"/>
    </source>
</evidence>
<dbReference type="SUPFAM" id="SSF46689">
    <property type="entry name" value="Homeodomain-like"/>
    <property type="match status" value="1"/>
</dbReference>
<dbReference type="Gene3D" id="1.10.10.60">
    <property type="entry name" value="Homeodomain-like"/>
    <property type="match status" value="1"/>
</dbReference>
<keyword evidence="3" id="KW-0805">Transcription regulation</keyword>
<evidence type="ECO:0000256" key="5">
    <source>
        <dbReference type="ARBA" id="ARBA00023163"/>
    </source>
</evidence>
<dbReference type="InterPro" id="IPR003593">
    <property type="entry name" value="AAA+_ATPase"/>
</dbReference>
<dbReference type="Pfam" id="PF01590">
    <property type="entry name" value="GAF"/>
    <property type="match status" value="1"/>
</dbReference>
<reference evidence="7 8" key="1">
    <citation type="submission" date="2015-08" db="EMBL/GenBank/DDBJ databases">
        <authorList>
            <person name="Babu N.S."/>
            <person name="Beckwith C.J."/>
            <person name="Beseler K.G."/>
            <person name="Brison A."/>
            <person name="Carone J.V."/>
            <person name="Caskin T.P."/>
            <person name="Diamond M."/>
            <person name="Durham M.E."/>
            <person name="Foxe J.M."/>
            <person name="Go M."/>
            <person name="Henderson B.A."/>
            <person name="Jones I.B."/>
            <person name="McGettigan J.A."/>
            <person name="Micheletti S.J."/>
            <person name="Nasrallah M.E."/>
            <person name="Ortiz D."/>
            <person name="Piller C.R."/>
            <person name="Privatt S.R."/>
            <person name="Schneider S.L."/>
            <person name="Sharp S."/>
            <person name="Smith T.C."/>
            <person name="Stanton J.D."/>
            <person name="Ullery H.E."/>
            <person name="Wilson R.J."/>
            <person name="Serrano M.G."/>
            <person name="Buck G."/>
            <person name="Lee V."/>
            <person name="Wang Y."/>
            <person name="Carvalho R."/>
            <person name="Voegtly L."/>
            <person name="Shi R."/>
            <person name="Duckworth R."/>
            <person name="Johnson A."/>
            <person name="Loviza R."/>
            <person name="Walstead R."/>
            <person name="Shah Z."/>
            <person name="Kiflezghi M."/>
            <person name="Wade K."/>
            <person name="Ball S.L."/>
            <person name="Bradley K.W."/>
            <person name="Asai D.J."/>
            <person name="Bowman C.A."/>
            <person name="Russell D.A."/>
            <person name="Pope W.H."/>
            <person name="Jacobs-Sera D."/>
            <person name="Hendrix R.W."/>
            <person name="Hatfull G.F."/>
        </authorList>
    </citation>
    <scope>NUCLEOTIDE SEQUENCE [LARGE SCALE GENOMIC DNA]</scope>
    <source>
        <strain evidence="7 8">DSM 27648</strain>
    </source>
</reference>
<dbReference type="InterPro" id="IPR058031">
    <property type="entry name" value="AAA_lid_NorR"/>
</dbReference>
<evidence type="ECO:0000256" key="3">
    <source>
        <dbReference type="ARBA" id="ARBA00023015"/>
    </source>
</evidence>
<proteinExistence type="predicted"/>
<keyword evidence="4" id="KW-0238">DNA-binding</keyword>
<name>A0A0K1QC64_9BACT</name>
<dbReference type="Pfam" id="PF25601">
    <property type="entry name" value="AAA_lid_14"/>
    <property type="match status" value="1"/>
</dbReference>
<dbReference type="OrthoDB" id="5494107at2"/>
<evidence type="ECO:0000313" key="8">
    <source>
        <dbReference type="Proteomes" id="UP000064967"/>
    </source>
</evidence>
<dbReference type="PANTHER" id="PTHR32071">
    <property type="entry name" value="TRANSCRIPTIONAL REGULATORY PROTEIN"/>
    <property type="match status" value="1"/>
</dbReference>
<evidence type="ECO:0000256" key="4">
    <source>
        <dbReference type="ARBA" id="ARBA00023125"/>
    </source>
</evidence>
<dbReference type="Proteomes" id="UP000064967">
    <property type="component" value="Chromosome"/>
</dbReference>
<dbReference type="InterPro" id="IPR009057">
    <property type="entry name" value="Homeodomain-like_sf"/>
</dbReference>
<evidence type="ECO:0000256" key="2">
    <source>
        <dbReference type="ARBA" id="ARBA00022840"/>
    </source>
</evidence>
<dbReference type="InterPro" id="IPR027417">
    <property type="entry name" value="P-loop_NTPase"/>
</dbReference>
<dbReference type="InterPro" id="IPR002078">
    <property type="entry name" value="Sigma_54_int"/>
</dbReference>
<keyword evidence="8" id="KW-1185">Reference proteome</keyword>
<organism evidence="7 8">
    <name type="scientific">Labilithrix luteola</name>
    <dbReference type="NCBI Taxonomy" id="1391654"/>
    <lineage>
        <taxon>Bacteria</taxon>
        <taxon>Pseudomonadati</taxon>
        <taxon>Myxococcota</taxon>
        <taxon>Polyangia</taxon>
        <taxon>Polyangiales</taxon>
        <taxon>Labilitrichaceae</taxon>
        <taxon>Labilithrix</taxon>
    </lineage>
</organism>
<dbReference type="InterPro" id="IPR025943">
    <property type="entry name" value="Sigma_54_int_dom_ATP-bd_2"/>
</dbReference>